<evidence type="ECO:0000256" key="10">
    <source>
        <dbReference type="ARBA" id="ARBA00023136"/>
    </source>
</evidence>
<evidence type="ECO:0000256" key="13">
    <source>
        <dbReference type="SAM" id="MobiDB-lite"/>
    </source>
</evidence>
<feature type="compositionally biased region" description="Basic and acidic residues" evidence="13">
    <location>
        <begin position="1055"/>
        <end position="1065"/>
    </location>
</feature>
<dbReference type="GO" id="GO:0005856">
    <property type="term" value="C:cytoskeleton"/>
    <property type="evidence" value="ECO:0007669"/>
    <property type="project" value="UniProtKB-SubCell"/>
</dbReference>
<dbReference type="PROSITE" id="PS50001">
    <property type="entry name" value="SH2"/>
    <property type="match status" value="1"/>
</dbReference>
<evidence type="ECO:0000313" key="16">
    <source>
        <dbReference type="Proteomes" id="UP000472266"/>
    </source>
</evidence>
<dbReference type="InterPro" id="IPR036691">
    <property type="entry name" value="Endo/exonu/phosph_ase_sf"/>
</dbReference>
<dbReference type="GO" id="GO:0050776">
    <property type="term" value="P:regulation of immune response"/>
    <property type="evidence" value="ECO:0007669"/>
    <property type="project" value="TreeGrafter"/>
</dbReference>
<reference evidence="15" key="3">
    <citation type="submission" date="2025-09" db="UniProtKB">
        <authorList>
            <consortium name="Ensembl"/>
        </authorList>
    </citation>
    <scope>IDENTIFICATION</scope>
</reference>
<dbReference type="SMART" id="SM00128">
    <property type="entry name" value="IPPc"/>
    <property type="match status" value="1"/>
</dbReference>
<dbReference type="InterPro" id="IPR000300">
    <property type="entry name" value="IPPc"/>
</dbReference>
<dbReference type="SUPFAM" id="SSF56219">
    <property type="entry name" value="DNase I-like"/>
    <property type="match status" value="1"/>
</dbReference>
<keyword evidence="10" id="KW-0472">Membrane</keyword>
<dbReference type="GO" id="GO:0002376">
    <property type="term" value="P:immune system process"/>
    <property type="evidence" value="ECO:0007669"/>
    <property type="project" value="UniProtKB-KW"/>
</dbReference>
<dbReference type="GO" id="GO:0045659">
    <property type="term" value="P:negative regulation of neutrophil differentiation"/>
    <property type="evidence" value="ECO:0007669"/>
    <property type="project" value="TreeGrafter"/>
</dbReference>
<evidence type="ECO:0000256" key="4">
    <source>
        <dbReference type="ARBA" id="ARBA00012981"/>
    </source>
</evidence>
<evidence type="ECO:0000256" key="6">
    <source>
        <dbReference type="ARBA" id="ARBA00022553"/>
    </source>
</evidence>
<dbReference type="PRINTS" id="PR00401">
    <property type="entry name" value="SH2DOMAIN"/>
</dbReference>
<keyword evidence="8" id="KW-0391">Immunity</keyword>
<dbReference type="GO" id="GO:0034485">
    <property type="term" value="F:phosphatidylinositol-3,4,5-trisphosphate 5-phosphatase activity"/>
    <property type="evidence" value="ECO:0007669"/>
    <property type="project" value="UniProtKB-EC"/>
</dbReference>
<evidence type="ECO:0000313" key="15">
    <source>
        <dbReference type="Ensembl" id="ENSSHBP00005017934.1"/>
    </source>
</evidence>
<dbReference type="Pfam" id="PF24150">
    <property type="entry name" value="C2_SHIP1-2_first"/>
    <property type="match status" value="1"/>
</dbReference>
<dbReference type="GO" id="GO:0016020">
    <property type="term" value="C:membrane"/>
    <property type="evidence" value="ECO:0007669"/>
    <property type="project" value="UniProtKB-SubCell"/>
</dbReference>
<dbReference type="InterPro" id="IPR036860">
    <property type="entry name" value="SH2_dom_sf"/>
</dbReference>
<dbReference type="SUPFAM" id="SSF55550">
    <property type="entry name" value="SH2 domain"/>
    <property type="match status" value="1"/>
</dbReference>
<proteinExistence type="inferred from homology"/>
<keyword evidence="5" id="KW-0963">Cytoplasm</keyword>
<dbReference type="PANTHER" id="PTHR46051">
    <property type="entry name" value="SH2 DOMAIN-CONTAINING PROTEIN"/>
    <property type="match status" value="1"/>
</dbReference>
<evidence type="ECO:0000256" key="2">
    <source>
        <dbReference type="ARBA" id="ARBA00004245"/>
    </source>
</evidence>
<dbReference type="Gene3D" id="3.30.505.10">
    <property type="entry name" value="SH2 domain"/>
    <property type="match status" value="1"/>
</dbReference>
<dbReference type="GO" id="GO:0005829">
    <property type="term" value="C:cytosol"/>
    <property type="evidence" value="ECO:0007669"/>
    <property type="project" value="TreeGrafter"/>
</dbReference>
<feature type="domain" description="SH2" evidence="14">
    <location>
        <begin position="5"/>
        <end position="101"/>
    </location>
</feature>
<dbReference type="FunFam" id="3.30.505.10:FF:000035">
    <property type="entry name" value="phosphatidylinositol 3,4,5-trisphosphate 5-phosphatase 1"/>
    <property type="match status" value="1"/>
</dbReference>
<evidence type="ECO:0000256" key="9">
    <source>
        <dbReference type="ARBA" id="ARBA00022999"/>
    </source>
</evidence>
<sequence>MDQCWYHGNITRSRAEDLLSKVGKDGSFLVRASESIASAYALCVLFRNCVYTYRILPDKENKLIVQASEGVPVKYFENLEELIEFYKKENMGLVWHLKYPVLREEEEAADEPEEDADMVPTPPILPLRNIPMALPSSETKEVSSLPENSKVTDVNKLSLSETLLQRLQHQDTSSVSDEHLKLIQDYLRVHIISDFEMVQTGSSNLPQLKKLLVFWGETAALPGHALWFSNCISLSFCFCCGYQMLGEASPVNIVLKLNQLISLLSSIEEKVKTLLIEGPDSTHRRSLIPPVTFEVKADSLGIFSKIHLKVDVEMGKLIIKRAKDGPEDKFYTHKKILQLIKSQKVPNKLVIVLETEKEKTQRKEYVFSDSKKREGFCQLLQQMKNKHSEQPEPDMITVFIGTWNMGAAPPPKKITSWFLSKGQGKTRDDTADYIPHDIYVIGTQEDPQGEKEWLETLRQSLQEITSISFKVIAIHTLWNIRIVVLAKPEHENRISHICTDNVKTGIANTLGNKGAVGVSFMFNGTSFGFVNSHLTSGSEKKHRRNQNYTSILRFLTLGDKKLSPFNITHRFTHLFWLGDLNYRVEQPPTEAENIIQKIRQQQYPELLAFDQLLIERKDQKVFLQFEEEEISFAPTYRFERGTREKYAYTKQKATGMKYNLPSWCDRVLWKSYPMVHVVCQSYGCTTDIMTSDHSPVFATFEVGVTSQFVSKNDSKYTNSQGEIEFLHCYATLKTKSQTKFYIEFHSSCLESFVKSQEGENEDGSEGELVVKFADALPKLTPIISDPEYLLDQHILISIKSSDSDESYGEGCIALRIEATESLVPIHTVLTHHGEKTGVFQGEIKLQTSQGKQREKLYDFVKIERDEIAGQKPKNISNLEASVCDNISNPNYLGMAAFSQQPSATSQLKQIPSPDQPPALWSYEQQPKETTSVMGQSQSSSISPSFLSLHCFDDSRPPELGKTIAEPSLQEEGQQKPEMFENPLYGSMGCKGKVAPKKEQDYPKASRKEQPPLPDQSSHLTKSQEPESSKTSGKQPSPPFLVPTQRFRSYTCSGQSEEKNTGEKTQGKPKITAPLENSAPLKKLVKPLRSEVNPSTQGQQNKPPLPSKSRAVLDMQNFKGRDYRDSSELPHSGKHRTEEGPVGRTTTPVCYLWQWGRVEVGVTEECY</sequence>
<keyword evidence="7" id="KW-0378">Hydrolase</keyword>
<dbReference type="Pfam" id="PF24147">
    <property type="entry name" value="C2_SHIP1-2_2nd"/>
    <property type="match status" value="1"/>
</dbReference>
<evidence type="ECO:0000256" key="11">
    <source>
        <dbReference type="ARBA" id="ARBA00023212"/>
    </source>
</evidence>
<protein>
    <recommendedName>
        <fullName evidence="4">phosphatidylinositol-3,4,5-trisphosphate 5-phosphatase</fullName>
        <ecNumber evidence="4">3.1.3.86</ecNumber>
    </recommendedName>
</protein>
<name>A0A672URN9_STRHB</name>
<dbReference type="InterPro" id="IPR000980">
    <property type="entry name" value="SH2"/>
</dbReference>
<comment type="subcellular location">
    <subcellularLocation>
        <location evidence="2">Cytoplasm</location>
        <location evidence="2">Cytoskeleton</location>
    </subcellularLocation>
    <subcellularLocation>
        <location evidence="1">Membrane</location>
        <topology evidence="1">Peripheral membrane protein</topology>
    </subcellularLocation>
</comment>
<reference evidence="15 16" key="1">
    <citation type="submission" date="2019-11" db="EMBL/GenBank/DDBJ databases">
        <title>Strigops habroptila (kakapo) genome, bStrHab1, primary haplotype, v2.</title>
        <authorList>
            <person name="Jarvis E.D."/>
            <person name="Howard J."/>
            <person name="Rhie A."/>
            <person name="Phillippy A."/>
            <person name="Korlach J."/>
            <person name="Digby A."/>
            <person name="Iorns D."/>
            <person name="Eason D."/>
            <person name="Robertson B."/>
            <person name="Raemaekers T."/>
            <person name="Howe K."/>
            <person name="Lewin H."/>
            <person name="Damas J."/>
            <person name="Hastie A."/>
            <person name="Tracey A."/>
            <person name="Chow W."/>
            <person name="Fedrigo O."/>
        </authorList>
    </citation>
    <scope>NUCLEOTIDE SEQUENCE [LARGE SCALE GENOMIC DNA]</scope>
</reference>
<dbReference type="PANTHER" id="PTHR46051:SF3">
    <property type="entry name" value="PHOSPHATIDYLINOSITOL 3,4,5-TRISPHOSPHATE 5-PHOSPHATASE 1"/>
    <property type="match status" value="1"/>
</dbReference>
<evidence type="ECO:0000256" key="8">
    <source>
        <dbReference type="ARBA" id="ARBA00022859"/>
    </source>
</evidence>
<reference evidence="15" key="2">
    <citation type="submission" date="2025-08" db="UniProtKB">
        <authorList>
            <consortium name="Ensembl"/>
        </authorList>
    </citation>
    <scope>IDENTIFICATION</scope>
</reference>
<evidence type="ECO:0000256" key="3">
    <source>
        <dbReference type="ARBA" id="ARBA00008734"/>
    </source>
</evidence>
<dbReference type="InterPro" id="IPR057509">
    <property type="entry name" value="C2_SHIP1-2_2nd"/>
</dbReference>
<dbReference type="Proteomes" id="UP000472266">
    <property type="component" value="Chromosome 9"/>
</dbReference>
<keyword evidence="6" id="KW-0597">Phosphoprotein</keyword>
<evidence type="ECO:0000256" key="5">
    <source>
        <dbReference type="ARBA" id="ARBA00022490"/>
    </source>
</evidence>
<dbReference type="GO" id="GO:0009968">
    <property type="term" value="P:negative regulation of signal transduction"/>
    <property type="evidence" value="ECO:0007669"/>
    <property type="project" value="TreeGrafter"/>
</dbReference>
<evidence type="ECO:0000256" key="12">
    <source>
        <dbReference type="PROSITE-ProRule" id="PRU00191"/>
    </source>
</evidence>
<keyword evidence="16" id="KW-1185">Reference proteome</keyword>
<dbReference type="Pfam" id="PF22669">
    <property type="entry name" value="Exo_endo_phos2"/>
    <property type="match status" value="1"/>
</dbReference>
<dbReference type="EC" id="3.1.3.86" evidence="4"/>
<dbReference type="GO" id="GO:0046856">
    <property type="term" value="P:phosphatidylinositol dephosphorylation"/>
    <property type="evidence" value="ECO:0007669"/>
    <property type="project" value="InterPro"/>
</dbReference>
<evidence type="ECO:0000259" key="14">
    <source>
        <dbReference type="PROSITE" id="PS50001"/>
    </source>
</evidence>
<feature type="compositionally biased region" description="Basic and acidic residues" evidence="13">
    <location>
        <begin position="995"/>
        <end position="1009"/>
    </location>
</feature>
<dbReference type="InterPro" id="IPR057510">
    <property type="entry name" value="C2_SHIP1-2_first"/>
</dbReference>
<feature type="compositionally biased region" description="Polar residues" evidence="13">
    <location>
        <begin position="1045"/>
        <end position="1054"/>
    </location>
</feature>
<dbReference type="GO" id="GO:0045779">
    <property type="term" value="P:negative regulation of bone resorption"/>
    <property type="evidence" value="ECO:0007669"/>
    <property type="project" value="TreeGrafter"/>
</dbReference>
<dbReference type="Gene3D" id="3.60.10.10">
    <property type="entry name" value="Endonuclease/exonuclease/phosphatase"/>
    <property type="match status" value="1"/>
</dbReference>
<dbReference type="GeneTree" id="ENSGT00940000156202"/>
<comment type="similarity">
    <text evidence="3">Belongs to the inositol 1,4,5-trisphosphate 5-phosphatase family.</text>
</comment>
<dbReference type="FunFam" id="3.60.10.10:FF:000005">
    <property type="entry name" value="phosphatidylinositol 3,4,5-trisphosphate 5-phosphatase 1"/>
    <property type="match status" value="1"/>
</dbReference>
<keyword evidence="11" id="KW-0206">Cytoskeleton</keyword>
<feature type="region of interest" description="Disordered" evidence="13">
    <location>
        <begin position="950"/>
        <end position="1144"/>
    </location>
</feature>
<dbReference type="CDD" id="cd09100">
    <property type="entry name" value="INPP5c_SHIP1-INPP5D"/>
    <property type="match status" value="1"/>
</dbReference>
<dbReference type="Ensembl" id="ENSSHBT00005021438.1">
    <property type="protein sequence ID" value="ENSSHBP00005017934.1"/>
    <property type="gene ID" value="ENSSHBG00005015482.1"/>
</dbReference>
<evidence type="ECO:0000256" key="1">
    <source>
        <dbReference type="ARBA" id="ARBA00004170"/>
    </source>
</evidence>
<dbReference type="AlphaFoldDB" id="A0A672URN9"/>
<dbReference type="GO" id="GO:0045579">
    <property type="term" value="P:positive regulation of B cell differentiation"/>
    <property type="evidence" value="ECO:0007669"/>
    <property type="project" value="TreeGrafter"/>
</dbReference>
<keyword evidence="9 12" id="KW-0727">SH2 domain</keyword>
<evidence type="ECO:0000256" key="7">
    <source>
        <dbReference type="ARBA" id="ARBA00022801"/>
    </source>
</evidence>
<feature type="compositionally biased region" description="Basic and acidic residues" evidence="13">
    <location>
        <begin position="1118"/>
        <end position="1127"/>
    </location>
</feature>
<dbReference type="CDD" id="cd10343">
    <property type="entry name" value="SH2_SHIP"/>
    <property type="match status" value="1"/>
</dbReference>
<dbReference type="Pfam" id="PF00017">
    <property type="entry name" value="SH2"/>
    <property type="match status" value="1"/>
</dbReference>
<dbReference type="SMART" id="SM00252">
    <property type="entry name" value="SH2"/>
    <property type="match status" value="1"/>
</dbReference>
<feature type="compositionally biased region" description="Polar residues" evidence="13">
    <location>
        <begin position="1091"/>
        <end position="1101"/>
    </location>
</feature>
<gene>
    <name evidence="15" type="primary">INPP5D</name>
</gene>
<organism evidence="15 16">
    <name type="scientific">Strigops habroptila</name>
    <name type="common">Kakapo</name>
    <dbReference type="NCBI Taxonomy" id="2489341"/>
    <lineage>
        <taxon>Eukaryota</taxon>
        <taxon>Metazoa</taxon>
        <taxon>Chordata</taxon>
        <taxon>Craniata</taxon>
        <taxon>Vertebrata</taxon>
        <taxon>Euteleostomi</taxon>
        <taxon>Archelosauria</taxon>
        <taxon>Archosauria</taxon>
        <taxon>Dinosauria</taxon>
        <taxon>Saurischia</taxon>
        <taxon>Theropoda</taxon>
        <taxon>Coelurosauria</taxon>
        <taxon>Aves</taxon>
        <taxon>Neognathae</taxon>
        <taxon>Neoaves</taxon>
        <taxon>Telluraves</taxon>
        <taxon>Australaves</taxon>
        <taxon>Psittaciformes</taxon>
        <taxon>Psittacidae</taxon>
        <taxon>Strigops</taxon>
    </lineage>
</organism>
<accession>A0A672URN9</accession>